<dbReference type="FunFam" id="3.30.70.270:FF:000001">
    <property type="entry name" value="Diguanylate cyclase domain protein"/>
    <property type="match status" value="1"/>
</dbReference>
<dbReference type="InterPro" id="IPR001633">
    <property type="entry name" value="EAL_dom"/>
</dbReference>
<dbReference type="InterPro" id="IPR043128">
    <property type="entry name" value="Rev_trsase/Diguanyl_cyclase"/>
</dbReference>
<feature type="domain" description="EAL" evidence="8">
    <location>
        <begin position="1067"/>
        <end position="1320"/>
    </location>
</feature>
<dbReference type="InterPro" id="IPR035919">
    <property type="entry name" value="EAL_sf"/>
</dbReference>
<dbReference type="InterPro" id="IPR001610">
    <property type="entry name" value="PAC"/>
</dbReference>
<feature type="transmembrane region" description="Helical" evidence="5">
    <location>
        <begin position="39"/>
        <end position="59"/>
    </location>
</feature>
<dbReference type="NCBIfam" id="TIGR00254">
    <property type="entry name" value="GGDEF"/>
    <property type="match status" value="1"/>
</dbReference>
<dbReference type="PROSITE" id="PS50887">
    <property type="entry name" value="GGDEF"/>
    <property type="match status" value="1"/>
</dbReference>
<evidence type="ECO:0000259" key="9">
    <source>
        <dbReference type="PROSITE" id="PS50887"/>
    </source>
</evidence>
<dbReference type="Gene3D" id="3.30.70.270">
    <property type="match status" value="1"/>
</dbReference>
<dbReference type="InterPro" id="IPR029016">
    <property type="entry name" value="GAF-like_dom_sf"/>
</dbReference>
<feature type="domain" description="PAC" evidence="7">
    <location>
        <begin position="839"/>
        <end position="893"/>
    </location>
</feature>
<evidence type="ECO:0000256" key="4">
    <source>
        <dbReference type="ARBA" id="ARBA00051114"/>
    </source>
</evidence>
<dbReference type="CDD" id="cd06174">
    <property type="entry name" value="MFS"/>
    <property type="match status" value="1"/>
</dbReference>
<comment type="caution">
    <text evidence="10">The sequence shown here is derived from an EMBL/GenBank/DDBJ whole genome shotgun (WGS) entry which is preliminary data.</text>
</comment>
<feature type="domain" description="GGDEF" evidence="9">
    <location>
        <begin position="925"/>
        <end position="1058"/>
    </location>
</feature>
<accession>A0A4V3C249</accession>
<keyword evidence="5" id="KW-0472">Membrane</keyword>
<evidence type="ECO:0000259" key="7">
    <source>
        <dbReference type="PROSITE" id="PS50113"/>
    </source>
</evidence>
<feature type="transmembrane region" description="Helical" evidence="5">
    <location>
        <begin position="104"/>
        <end position="125"/>
    </location>
</feature>
<gene>
    <name evidence="10" type="ORF">DFO68_101342</name>
</gene>
<dbReference type="SMART" id="SM00052">
    <property type="entry name" value="EAL"/>
    <property type="match status" value="1"/>
</dbReference>
<dbReference type="PROSITE" id="PS50113">
    <property type="entry name" value="PAC"/>
    <property type="match status" value="2"/>
</dbReference>
<dbReference type="Proteomes" id="UP000295150">
    <property type="component" value="Unassembled WGS sequence"/>
</dbReference>
<dbReference type="GO" id="GO:0071732">
    <property type="term" value="P:cellular response to nitric oxide"/>
    <property type="evidence" value="ECO:0007669"/>
    <property type="project" value="UniProtKB-ARBA"/>
</dbReference>
<dbReference type="SMART" id="SM00086">
    <property type="entry name" value="PAC"/>
    <property type="match status" value="2"/>
</dbReference>
<dbReference type="InterPro" id="IPR000014">
    <property type="entry name" value="PAS"/>
</dbReference>
<dbReference type="PROSITE" id="PS50112">
    <property type="entry name" value="PAS"/>
    <property type="match status" value="2"/>
</dbReference>
<evidence type="ECO:0000256" key="3">
    <source>
        <dbReference type="ARBA" id="ARBA00022636"/>
    </source>
</evidence>
<dbReference type="Gene3D" id="3.30.450.20">
    <property type="entry name" value="PAS domain"/>
    <property type="match status" value="2"/>
</dbReference>
<dbReference type="SUPFAM" id="SSF141868">
    <property type="entry name" value="EAL domain-like"/>
    <property type="match status" value="1"/>
</dbReference>
<dbReference type="SUPFAM" id="SSF55785">
    <property type="entry name" value="PYP-like sensor domain (PAS domain)"/>
    <property type="match status" value="2"/>
</dbReference>
<dbReference type="PANTHER" id="PTHR44757:SF2">
    <property type="entry name" value="BIOFILM ARCHITECTURE MAINTENANCE PROTEIN MBAA"/>
    <property type="match status" value="1"/>
</dbReference>
<dbReference type="InterPro" id="IPR035965">
    <property type="entry name" value="PAS-like_dom_sf"/>
</dbReference>
<reference evidence="10 11" key="1">
    <citation type="submission" date="2019-03" db="EMBL/GenBank/DDBJ databases">
        <title>Freshwater and sediment microbial communities from various areas in North America, analyzing microbe dynamics in response to fracking.</title>
        <authorList>
            <person name="Lamendella R."/>
        </authorList>
    </citation>
    <scope>NUCLEOTIDE SEQUENCE [LARGE SCALE GENOMIC DNA]</scope>
    <source>
        <strain evidence="10 11">1_TX</strain>
    </source>
</reference>
<keyword evidence="11" id="KW-1185">Reference proteome</keyword>
<dbReference type="InterPro" id="IPR000160">
    <property type="entry name" value="GGDEF_dom"/>
</dbReference>
<keyword evidence="3" id="KW-0973">c-di-GMP</keyword>
<dbReference type="RefSeq" id="WP_243726380.1">
    <property type="nucleotide sequence ID" value="NZ_SNWH01000001.1"/>
</dbReference>
<proteinExistence type="predicted"/>
<dbReference type="Gene3D" id="3.20.20.450">
    <property type="entry name" value="EAL domain"/>
    <property type="match status" value="1"/>
</dbReference>
<dbReference type="SMART" id="SM00091">
    <property type="entry name" value="PAS"/>
    <property type="match status" value="2"/>
</dbReference>
<dbReference type="Pfam" id="PF00990">
    <property type="entry name" value="GGDEF"/>
    <property type="match status" value="1"/>
</dbReference>
<evidence type="ECO:0000313" key="10">
    <source>
        <dbReference type="EMBL" id="TDO16809.1"/>
    </source>
</evidence>
<dbReference type="PROSITE" id="PS50883">
    <property type="entry name" value="EAL"/>
    <property type="match status" value="1"/>
</dbReference>
<evidence type="ECO:0000256" key="2">
    <source>
        <dbReference type="ARBA" id="ARBA00012282"/>
    </source>
</evidence>
<evidence type="ECO:0000313" key="11">
    <source>
        <dbReference type="Proteomes" id="UP000295150"/>
    </source>
</evidence>
<dbReference type="EMBL" id="SNWH01000001">
    <property type="protein sequence ID" value="TDO16809.1"/>
    <property type="molecule type" value="Genomic_DNA"/>
</dbReference>
<feature type="transmembrane region" description="Helical" evidence="5">
    <location>
        <begin position="132"/>
        <end position="156"/>
    </location>
</feature>
<keyword evidence="5" id="KW-0812">Transmembrane</keyword>
<name>A0A4V3C249_9GAMM</name>
<dbReference type="FunFam" id="3.20.20.450:FF:000001">
    <property type="entry name" value="Cyclic di-GMP phosphodiesterase yahA"/>
    <property type="match status" value="1"/>
</dbReference>
<dbReference type="SUPFAM" id="SSF55073">
    <property type="entry name" value="Nucleotide cyclase"/>
    <property type="match status" value="1"/>
</dbReference>
<feature type="transmembrane region" description="Helical" evidence="5">
    <location>
        <begin position="66"/>
        <end position="84"/>
    </location>
</feature>
<dbReference type="Gene3D" id="3.30.450.40">
    <property type="match status" value="1"/>
</dbReference>
<organism evidence="10 11">
    <name type="scientific">Halomonas ventosae</name>
    <dbReference type="NCBI Taxonomy" id="229007"/>
    <lineage>
        <taxon>Bacteria</taxon>
        <taxon>Pseudomonadati</taxon>
        <taxon>Pseudomonadota</taxon>
        <taxon>Gammaproteobacteria</taxon>
        <taxon>Oceanospirillales</taxon>
        <taxon>Halomonadaceae</taxon>
        <taxon>Halomonas</taxon>
    </lineage>
</organism>
<evidence type="ECO:0000256" key="5">
    <source>
        <dbReference type="SAM" id="Phobius"/>
    </source>
</evidence>
<evidence type="ECO:0000256" key="1">
    <source>
        <dbReference type="ARBA" id="ARBA00001946"/>
    </source>
</evidence>
<comment type="catalytic activity">
    <reaction evidence="4">
        <text>3',3'-c-di-GMP + H2O = 5'-phosphoguanylyl(3'-&gt;5')guanosine + H(+)</text>
        <dbReference type="Rhea" id="RHEA:24902"/>
        <dbReference type="ChEBI" id="CHEBI:15377"/>
        <dbReference type="ChEBI" id="CHEBI:15378"/>
        <dbReference type="ChEBI" id="CHEBI:58754"/>
        <dbReference type="ChEBI" id="CHEBI:58805"/>
        <dbReference type="EC" id="3.1.4.52"/>
    </reaction>
    <physiologicalReaction direction="left-to-right" evidence="4">
        <dbReference type="Rhea" id="RHEA:24903"/>
    </physiologicalReaction>
</comment>
<feature type="transmembrane region" description="Helical" evidence="5">
    <location>
        <begin position="12"/>
        <end position="33"/>
    </location>
</feature>
<feature type="domain" description="PAS" evidence="6">
    <location>
        <begin position="765"/>
        <end position="838"/>
    </location>
</feature>
<dbReference type="InterPro" id="IPR003018">
    <property type="entry name" value="GAF"/>
</dbReference>
<dbReference type="Pfam" id="PF00563">
    <property type="entry name" value="EAL"/>
    <property type="match status" value="1"/>
</dbReference>
<evidence type="ECO:0000259" key="6">
    <source>
        <dbReference type="PROSITE" id="PS50112"/>
    </source>
</evidence>
<dbReference type="InterPro" id="IPR052155">
    <property type="entry name" value="Biofilm_reg_signaling"/>
</dbReference>
<dbReference type="Pfam" id="PF13426">
    <property type="entry name" value="PAS_9"/>
    <property type="match status" value="1"/>
</dbReference>
<dbReference type="NCBIfam" id="TIGR00229">
    <property type="entry name" value="sensory_box"/>
    <property type="match status" value="2"/>
</dbReference>
<dbReference type="InterPro" id="IPR000700">
    <property type="entry name" value="PAS-assoc_C"/>
</dbReference>
<dbReference type="Pfam" id="PF08448">
    <property type="entry name" value="PAS_4"/>
    <property type="match status" value="1"/>
</dbReference>
<dbReference type="Pfam" id="PF13185">
    <property type="entry name" value="GAF_2"/>
    <property type="match status" value="1"/>
</dbReference>
<protein>
    <recommendedName>
        <fullName evidence="2">cyclic-guanylate-specific phosphodiesterase</fullName>
        <ecNumber evidence="2">3.1.4.52</ecNumber>
    </recommendedName>
</protein>
<dbReference type="PANTHER" id="PTHR44757">
    <property type="entry name" value="DIGUANYLATE CYCLASE DGCP"/>
    <property type="match status" value="1"/>
</dbReference>
<sequence>MPLKTRDIALDSWLLMVSAAFVLMGLAGLAPWPDYPQRILLLPDTALAAVLSGLGLLAVVQHWPRLRWLAGGALLVLALYTLVHNGLIGGSQVGVSWLSRAPRFSSSLAVILVVLAGCLLVGLGAPAYRRAWALAGVLMLLFGLGILALMVAFPAAGPGLQAMTSSPLVIALFAMVYGASMLVASARPSQRKLELGPTAVMVGLAGVLVSSLAWHLLSGQHQQRVYQQAEYLLDNVRLNAEQVMSSQLMLMQRMAERLDASAVGLEAAVLNRDVANYLRDTPSLEVIALRDSQQDWRWHRARSAEAQRWLTQWAGSERVRDWFDMPFPQPRLMSPDADAPQRAIMVIALPQRDQQLVAVMNLATLLDHELRLQLADFQVNVSRNGALLFSLTAPGVMARDVSAIPALASRHIGLPGGPMLSPAVYSGPGMGWQAGISPYIIGMGGLMLSYLLVFSLGMVRLVLSRSRDLMSAREHLEHQYAIQGMIAEEAPLEQTLDAICRMLEARLQGGLCSIMRVDDEGRRLRLVAGSSLPPAFREAVSSIPIGAGIGACGSCAHDREVVICADLAQDPRWKGFKSLAAEAGFVSCWSYPVIASDDRLLGTFATYHRQPVTPEPSELDMLRQAVDLVALAVERDQDRNALWESEQRYRSLFAYNPDAVFSLDLQGYFVTANDHCAEITGYRVEQILGTHFSAFLNPADLASMQQQFEMTAQGEPCRFEVQIPHRDGQVRRLDITHLPIVVGQRIKGVYGIAKDVTQRRERETRLRILERGVEASVNGVVIADAKKPDLPIIYANDTFQRITGYTRKEVIGRNCRFLQGPETDNAAVQQIRQQLADYREAHVTLRNYRKDGTPFWNDLYISPVRDDAGQVTHFVGIQHDISERKDYEARLAYHASHDALTGLANRALLEDRLAHDFELARRHEHLLAVLFVDLDEFKPINDSLGHAVGDQLLLSVSKRLSAAMRPGDTLARLGGDEFVVVLPELHHEEQALQVAERLLSIVARPYRIGEHELSLSCSIGIAVSTTELTQAMELIQQADMAMYRAKQQGRNAYQCFTPEITRRVGDRVALRNELQEAIDLQNFELHYQPLIDRQGRVVGMEALLRWPNPLRGYVSPAQFIPLAEETGQIIPISEWVLSRACQDLEMLDAAGQGILNVAVNLSPMQFHRSSFLGNLRQTLAVTGLPAPKLALELTEGVLMNDTESAIDILHALRGMGVSVAIDDFGTGFSSLSYLKNLPIDTVKIDRSFVSEVTRNAEDAAIIQGIISMAHHLGLSVVAEGIEHEAQHDMLMSHGCDLFQGFYIAKPMPFERLIEFLDACQPGKSEESREESRRE</sequence>
<dbReference type="EC" id="3.1.4.52" evidence="2"/>
<dbReference type="SUPFAM" id="SSF55781">
    <property type="entry name" value="GAF domain-like"/>
    <property type="match status" value="1"/>
</dbReference>
<dbReference type="SMART" id="SM00267">
    <property type="entry name" value="GGDEF"/>
    <property type="match status" value="1"/>
</dbReference>
<dbReference type="GO" id="GO:0071111">
    <property type="term" value="F:cyclic-guanylate-specific phosphodiesterase activity"/>
    <property type="evidence" value="ECO:0007669"/>
    <property type="project" value="UniProtKB-EC"/>
</dbReference>
<feature type="domain" description="PAC" evidence="7">
    <location>
        <begin position="717"/>
        <end position="768"/>
    </location>
</feature>
<keyword evidence="5" id="KW-1133">Transmembrane helix</keyword>
<feature type="transmembrane region" description="Helical" evidence="5">
    <location>
        <begin position="198"/>
        <end position="217"/>
    </location>
</feature>
<dbReference type="CDD" id="cd01949">
    <property type="entry name" value="GGDEF"/>
    <property type="match status" value="1"/>
</dbReference>
<dbReference type="InterPro" id="IPR013656">
    <property type="entry name" value="PAS_4"/>
</dbReference>
<dbReference type="CDD" id="cd00130">
    <property type="entry name" value="PAS"/>
    <property type="match status" value="2"/>
</dbReference>
<dbReference type="CDD" id="cd01948">
    <property type="entry name" value="EAL"/>
    <property type="match status" value="1"/>
</dbReference>
<comment type="cofactor">
    <cofactor evidence="1">
        <name>Mg(2+)</name>
        <dbReference type="ChEBI" id="CHEBI:18420"/>
    </cofactor>
</comment>
<evidence type="ECO:0000259" key="8">
    <source>
        <dbReference type="PROSITE" id="PS50883"/>
    </source>
</evidence>
<feature type="transmembrane region" description="Helical" evidence="5">
    <location>
        <begin position="168"/>
        <end position="186"/>
    </location>
</feature>
<dbReference type="InterPro" id="IPR029787">
    <property type="entry name" value="Nucleotide_cyclase"/>
</dbReference>
<dbReference type="SMART" id="SM00065">
    <property type="entry name" value="GAF"/>
    <property type="match status" value="1"/>
</dbReference>
<feature type="domain" description="PAS" evidence="6">
    <location>
        <begin position="645"/>
        <end position="715"/>
    </location>
</feature>